<evidence type="ECO:0000256" key="10">
    <source>
        <dbReference type="PROSITE-ProRule" id="PRU10072"/>
    </source>
</evidence>
<feature type="active site" description="Proton acceptor" evidence="9 10">
    <location>
        <position position="64"/>
    </location>
</feature>
<comment type="subcellular location">
    <subcellularLocation>
        <location evidence="9">Cytoplasm</location>
    </subcellularLocation>
</comment>
<dbReference type="FunFam" id="3.40.470.10:FF:000001">
    <property type="entry name" value="Uracil-DNA glycosylase"/>
    <property type="match status" value="1"/>
</dbReference>
<name>A0A0A5HNN4_9BACI</name>
<dbReference type="NCBIfam" id="NF003589">
    <property type="entry name" value="PRK05254.1-2"/>
    <property type="match status" value="1"/>
</dbReference>
<dbReference type="InterPro" id="IPR018085">
    <property type="entry name" value="Ura-DNA_Glyclase_AS"/>
</dbReference>
<accession>A0A0A5HNN4</accession>
<dbReference type="PANTHER" id="PTHR11264">
    <property type="entry name" value="URACIL-DNA GLYCOSYLASE"/>
    <property type="match status" value="1"/>
</dbReference>
<dbReference type="SUPFAM" id="SSF52141">
    <property type="entry name" value="Uracil-DNA glycosylase-like"/>
    <property type="match status" value="1"/>
</dbReference>
<comment type="catalytic activity">
    <reaction evidence="1 9 11">
        <text>Hydrolyzes single-stranded DNA or mismatched double-stranded DNA and polynucleotides, releasing free uracil.</text>
        <dbReference type="EC" id="3.2.2.27"/>
    </reaction>
</comment>
<evidence type="ECO:0000256" key="6">
    <source>
        <dbReference type="ARBA" id="ARBA00022763"/>
    </source>
</evidence>
<dbReference type="CDD" id="cd10027">
    <property type="entry name" value="UDG-F1-like"/>
    <property type="match status" value="1"/>
</dbReference>
<keyword evidence="7 9" id="KW-0378">Hydrolase</keyword>
<protein>
    <recommendedName>
        <fullName evidence="5 9">Uracil-DNA glycosylase</fullName>
        <shortName evidence="9">UDG</shortName>
        <ecNumber evidence="4 9">3.2.2.27</ecNumber>
    </recommendedName>
</protein>
<keyword evidence="9" id="KW-0963">Cytoplasm</keyword>
<dbReference type="GO" id="GO:0004844">
    <property type="term" value="F:uracil DNA N-glycosylase activity"/>
    <property type="evidence" value="ECO:0007669"/>
    <property type="project" value="UniProtKB-UniRule"/>
</dbReference>
<dbReference type="HAMAP" id="MF_00148">
    <property type="entry name" value="UDG"/>
    <property type="match status" value="1"/>
</dbReference>
<keyword evidence="14" id="KW-1185">Reference proteome</keyword>
<evidence type="ECO:0000313" key="13">
    <source>
        <dbReference type="EMBL" id="KGX85252.1"/>
    </source>
</evidence>
<dbReference type="SMART" id="SM00987">
    <property type="entry name" value="UreE_C"/>
    <property type="match status" value="1"/>
</dbReference>
<evidence type="ECO:0000256" key="4">
    <source>
        <dbReference type="ARBA" id="ARBA00012030"/>
    </source>
</evidence>
<proteinExistence type="inferred from homology"/>
<dbReference type="GO" id="GO:0005737">
    <property type="term" value="C:cytoplasm"/>
    <property type="evidence" value="ECO:0007669"/>
    <property type="project" value="UniProtKB-SubCell"/>
</dbReference>
<dbReference type="InterPro" id="IPR002043">
    <property type="entry name" value="UDG_fam1"/>
</dbReference>
<dbReference type="Gene3D" id="3.40.470.10">
    <property type="entry name" value="Uracil-DNA glycosylase-like domain"/>
    <property type="match status" value="1"/>
</dbReference>
<dbReference type="InterPro" id="IPR005122">
    <property type="entry name" value="Uracil-DNA_glycosylase-like"/>
</dbReference>
<dbReference type="Proteomes" id="UP000030403">
    <property type="component" value="Unassembled WGS sequence"/>
</dbReference>
<evidence type="ECO:0000256" key="3">
    <source>
        <dbReference type="ARBA" id="ARBA00008184"/>
    </source>
</evidence>
<dbReference type="InterPro" id="IPR036895">
    <property type="entry name" value="Uracil-DNA_glycosylase-like_sf"/>
</dbReference>
<dbReference type="NCBIfam" id="NF003591">
    <property type="entry name" value="PRK05254.1-4"/>
    <property type="match status" value="1"/>
</dbReference>
<sequence>MNPLHNDWAPLLEPTFQSQTYLQLREFLKREYANQRIYPDMNDIFNAFHYTPYHKAKVVILGQDPYHGEGQAHGFSFSVQPGVKIPPSLRNIYKELHEDVGMEIPNHGNLLHWAKQGVVLLNTVLTVREKNAHSHKGKGWELFTDEVIRLLNDREEPLVFMLWGKHAQQKREMLNDLKHLILTSPHPSPFSAHKGFFGSKHFSKANVFLAENGFEPIQWQLPMKADELY</sequence>
<dbReference type="NCBIfam" id="NF003588">
    <property type="entry name" value="PRK05254.1-1"/>
    <property type="match status" value="1"/>
</dbReference>
<evidence type="ECO:0000259" key="12">
    <source>
        <dbReference type="SMART" id="SM00986"/>
    </source>
</evidence>
<evidence type="ECO:0000256" key="2">
    <source>
        <dbReference type="ARBA" id="ARBA00002631"/>
    </source>
</evidence>
<dbReference type="NCBIfam" id="NF003592">
    <property type="entry name" value="PRK05254.1-5"/>
    <property type="match status" value="1"/>
</dbReference>
<feature type="domain" description="Uracil-DNA glycosylase-like" evidence="12">
    <location>
        <begin position="49"/>
        <end position="209"/>
    </location>
</feature>
<evidence type="ECO:0000256" key="7">
    <source>
        <dbReference type="ARBA" id="ARBA00022801"/>
    </source>
</evidence>
<dbReference type="STRING" id="1385511.GCA_000425225_03416"/>
<evidence type="ECO:0000256" key="9">
    <source>
        <dbReference type="HAMAP-Rule" id="MF_00148"/>
    </source>
</evidence>
<dbReference type="GO" id="GO:0097510">
    <property type="term" value="P:base-excision repair, AP site formation via deaminated base removal"/>
    <property type="evidence" value="ECO:0007669"/>
    <property type="project" value="TreeGrafter"/>
</dbReference>
<dbReference type="EC" id="3.2.2.27" evidence="4 9"/>
<evidence type="ECO:0000256" key="11">
    <source>
        <dbReference type="RuleBase" id="RU003780"/>
    </source>
</evidence>
<comment type="function">
    <text evidence="2 9 11">Excises uracil residues from the DNA which can arise as a result of misincorporation of dUMP residues by DNA polymerase or due to deamination of cytosine.</text>
</comment>
<dbReference type="RefSeq" id="WP_027447014.1">
    <property type="nucleotide sequence ID" value="NZ_AULJ01000045.1"/>
</dbReference>
<comment type="caution">
    <text evidence="13">The sequence shown here is derived from an EMBL/GenBank/DDBJ whole genome shotgun (WGS) entry which is preliminary data.</text>
</comment>
<dbReference type="NCBIfam" id="TIGR00628">
    <property type="entry name" value="ung"/>
    <property type="match status" value="1"/>
</dbReference>
<dbReference type="Pfam" id="PF03167">
    <property type="entry name" value="UDG"/>
    <property type="match status" value="1"/>
</dbReference>
<keyword evidence="6 9" id="KW-0227">DNA damage</keyword>
<dbReference type="eggNOG" id="COG0692">
    <property type="taxonomic scope" value="Bacteria"/>
</dbReference>
<evidence type="ECO:0000256" key="5">
    <source>
        <dbReference type="ARBA" id="ARBA00018429"/>
    </source>
</evidence>
<keyword evidence="8 9" id="KW-0234">DNA repair</keyword>
<gene>
    <name evidence="9" type="primary">ung</name>
    <name evidence="13" type="ORF">N783_15110</name>
</gene>
<evidence type="ECO:0000256" key="8">
    <source>
        <dbReference type="ARBA" id="ARBA00023204"/>
    </source>
</evidence>
<dbReference type="EMBL" id="AVPF01000042">
    <property type="protein sequence ID" value="KGX85252.1"/>
    <property type="molecule type" value="Genomic_DNA"/>
</dbReference>
<comment type="similarity">
    <text evidence="3 9 11">Belongs to the uracil-DNA glycosylase (UDG) superfamily. UNG family.</text>
</comment>
<organism evidence="13 14">
    <name type="scientific">Pontibacillus marinus BH030004 = DSM 16465</name>
    <dbReference type="NCBI Taxonomy" id="1385511"/>
    <lineage>
        <taxon>Bacteria</taxon>
        <taxon>Bacillati</taxon>
        <taxon>Bacillota</taxon>
        <taxon>Bacilli</taxon>
        <taxon>Bacillales</taxon>
        <taxon>Bacillaceae</taxon>
        <taxon>Pontibacillus</taxon>
    </lineage>
</organism>
<dbReference type="OrthoDB" id="9804372at2"/>
<evidence type="ECO:0000313" key="14">
    <source>
        <dbReference type="Proteomes" id="UP000030403"/>
    </source>
</evidence>
<dbReference type="SMART" id="SM00986">
    <property type="entry name" value="UDG"/>
    <property type="match status" value="1"/>
</dbReference>
<dbReference type="PANTHER" id="PTHR11264:SF0">
    <property type="entry name" value="URACIL-DNA GLYCOSYLASE"/>
    <property type="match status" value="1"/>
</dbReference>
<dbReference type="AlphaFoldDB" id="A0A0A5HNN4"/>
<evidence type="ECO:0000256" key="1">
    <source>
        <dbReference type="ARBA" id="ARBA00001400"/>
    </source>
</evidence>
<reference evidence="13 14" key="1">
    <citation type="submission" date="2013-08" db="EMBL/GenBank/DDBJ databases">
        <authorList>
            <person name="Huang J."/>
            <person name="Wang G."/>
        </authorList>
    </citation>
    <scope>NUCLEOTIDE SEQUENCE [LARGE SCALE GENOMIC DNA]</scope>
    <source>
        <strain evidence="13 14">BH030004</strain>
    </source>
</reference>
<dbReference type="PROSITE" id="PS00130">
    <property type="entry name" value="U_DNA_GLYCOSYLASE"/>
    <property type="match status" value="1"/>
</dbReference>